<sequence>MEKPLPPAPEPPAPFPPHTLAQLKKLEEGALDYKVLHEDDGYGQKKVIRILFQHCVQWQQIATLSKAFRELDDKKFETIVIQGVYNQERNVYEYTNGQLIFDRNVRLGSQTQRRFQLETDNGYSMEALRIVLSE</sequence>
<dbReference type="Proteomes" id="UP000326912">
    <property type="component" value="Unassembled WGS sequence"/>
</dbReference>
<dbReference type="EMBL" id="BKZW01000001">
    <property type="protein sequence ID" value="GER87313.1"/>
    <property type="molecule type" value="Genomic_DNA"/>
</dbReference>
<organism evidence="1 2">
    <name type="scientific">Dictyobacter vulcani</name>
    <dbReference type="NCBI Taxonomy" id="2607529"/>
    <lineage>
        <taxon>Bacteria</taxon>
        <taxon>Bacillati</taxon>
        <taxon>Chloroflexota</taxon>
        <taxon>Ktedonobacteria</taxon>
        <taxon>Ktedonobacterales</taxon>
        <taxon>Dictyobacteraceae</taxon>
        <taxon>Dictyobacter</taxon>
    </lineage>
</organism>
<name>A0A5J4KHT8_9CHLR</name>
<keyword evidence="2" id="KW-1185">Reference proteome</keyword>
<protein>
    <submittedName>
        <fullName evidence="1">Uncharacterized protein</fullName>
    </submittedName>
</protein>
<evidence type="ECO:0000313" key="2">
    <source>
        <dbReference type="Proteomes" id="UP000326912"/>
    </source>
</evidence>
<proteinExistence type="predicted"/>
<gene>
    <name evidence="1" type="ORF">KDW_14750</name>
</gene>
<reference evidence="1 2" key="1">
    <citation type="submission" date="2019-10" db="EMBL/GenBank/DDBJ databases">
        <title>Dictyobacter vulcani sp. nov., within the class Ktedonobacteria, isolated from soil of volcanic Mt. Zao.</title>
        <authorList>
            <person name="Zheng Y."/>
            <person name="Wang C.M."/>
            <person name="Sakai Y."/>
            <person name="Abe K."/>
            <person name="Yokota A."/>
            <person name="Yabe S."/>
        </authorList>
    </citation>
    <scope>NUCLEOTIDE SEQUENCE [LARGE SCALE GENOMIC DNA]</scope>
    <source>
        <strain evidence="1 2">W12</strain>
    </source>
</reference>
<comment type="caution">
    <text evidence="1">The sequence shown here is derived from an EMBL/GenBank/DDBJ whole genome shotgun (WGS) entry which is preliminary data.</text>
</comment>
<evidence type="ECO:0000313" key="1">
    <source>
        <dbReference type="EMBL" id="GER87313.1"/>
    </source>
</evidence>
<accession>A0A5J4KHT8</accession>
<dbReference type="AlphaFoldDB" id="A0A5J4KHT8"/>